<dbReference type="OrthoDB" id="4227073at2759"/>
<proteinExistence type="predicted"/>
<feature type="region of interest" description="Disordered" evidence="1">
    <location>
        <begin position="1"/>
        <end position="71"/>
    </location>
</feature>
<dbReference type="STRING" id="28573.A0A0U1LMD0"/>
<sequence>MSTRRHYSWPFSGTSRAQELPLPYHHPQKHQITSSPSSSSLQKYRLQRKRPIGSLKDTFNRPFSPDTLTFPYSSSNEEDDFVSAGIISSKHKPRRRQSKRRRRSHADRSTTTTTHKNKGKFQKGEKITTKEARKQEEEDIVSSITEANHLPSAVLRRIIRPRLERAKQFLIPLHLHFSSEAAETPLPVRGRRGEKIVLSCASTPVLPTGLDDMIMDVPIPMMSEDWRFSPGRRHRRSHSEQPRAWREPSPGLWTLAEE</sequence>
<feature type="region of interest" description="Disordered" evidence="1">
    <location>
        <begin position="83"/>
        <end position="134"/>
    </location>
</feature>
<name>A0A0U1LMD0_TALIS</name>
<dbReference type="AlphaFoldDB" id="A0A0U1LMD0"/>
<dbReference type="EMBL" id="CVMT01000001">
    <property type="protein sequence ID" value="CRG83460.1"/>
    <property type="molecule type" value="Genomic_DNA"/>
</dbReference>
<gene>
    <name evidence="2" type="ORF">PISL3812_00811</name>
</gene>
<accession>A0A0U1LMD0</accession>
<feature type="compositionally biased region" description="Basic residues" evidence="1">
    <location>
        <begin position="89"/>
        <end position="105"/>
    </location>
</feature>
<feature type="region of interest" description="Disordered" evidence="1">
    <location>
        <begin position="228"/>
        <end position="258"/>
    </location>
</feature>
<reference evidence="2 3" key="1">
    <citation type="submission" date="2015-04" db="EMBL/GenBank/DDBJ databases">
        <authorList>
            <person name="Syromyatnikov M.Y."/>
            <person name="Popov V.N."/>
        </authorList>
    </citation>
    <scope>NUCLEOTIDE SEQUENCE [LARGE SCALE GENOMIC DNA]</scope>
    <source>
        <strain evidence="2">WF-38-12</strain>
    </source>
</reference>
<keyword evidence="3" id="KW-1185">Reference proteome</keyword>
<dbReference type="OMA" id="RRHYSWP"/>
<feature type="compositionally biased region" description="Basic and acidic residues" evidence="1">
    <location>
        <begin position="122"/>
        <end position="134"/>
    </location>
</feature>
<dbReference type="Proteomes" id="UP000054383">
    <property type="component" value="Unassembled WGS sequence"/>
</dbReference>
<organism evidence="2 3">
    <name type="scientific">Talaromyces islandicus</name>
    <name type="common">Penicillium islandicum</name>
    <dbReference type="NCBI Taxonomy" id="28573"/>
    <lineage>
        <taxon>Eukaryota</taxon>
        <taxon>Fungi</taxon>
        <taxon>Dikarya</taxon>
        <taxon>Ascomycota</taxon>
        <taxon>Pezizomycotina</taxon>
        <taxon>Eurotiomycetes</taxon>
        <taxon>Eurotiomycetidae</taxon>
        <taxon>Eurotiales</taxon>
        <taxon>Trichocomaceae</taxon>
        <taxon>Talaromyces</taxon>
        <taxon>Talaromyces sect. Islandici</taxon>
    </lineage>
</organism>
<evidence type="ECO:0000313" key="2">
    <source>
        <dbReference type="EMBL" id="CRG83460.1"/>
    </source>
</evidence>
<protein>
    <submittedName>
        <fullName evidence="2">Uncharacterized protein</fullName>
    </submittedName>
</protein>
<evidence type="ECO:0000313" key="3">
    <source>
        <dbReference type="Proteomes" id="UP000054383"/>
    </source>
</evidence>
<evidence type="ECO:0000256" key="1">
    <source>
        <dbReference type="SAM" id="MobiDB-lite"/>
    </source>
</evidence>